<evidence type="ECO:0000256" key="2">
    <source>
        <dbReference type="ARBA" id="ARBA00005914"/>
    </source>
</evidence>
<dbReference type="EMBL" id="CADEPI010000073">
    <property type="protein sequence ID" value="CAB3372544.1"/>
    <property type="molecule type" value="Genomic_DNA"/>
</dbReference>
<feature type="transmembrane region" description="Helical" evidence="8">
    <location>
        <begin position="33"/>
        <end position="53"/>
    </location>
</feature>
<gene>
    <name evidence="9" type="ORF">CLODIP_2_CD12819</name>
</gene>
<feature type="transmembrane region" description="Helical" evidence="8">
    <location>
        <begin position="6"/>
        <end position="26"/>
    </location>
</feature>
<dbReference type="Pfam" id="PF03253">
    <property type="entry name" value="UT"/>
    <property type="match status" value="1"/>
</dbReference>
<evidence type="ECO:0000256" key="5">
    <source>
        <dbReference type="ARBA" id="ARBA00022989"/>
    </source>
</evidence>
<dbReference type="GO" id="GO:0015204">
    <property type="term" value="F:urea transmembrane transporter activity"/>
    <property type="evidence" value="ECO:0007669"/>
    <property type="project" value="InterPro"/>
</dbReference>
<feature type="transmembrane region" description="Helical" evidence="8">
    <location>
        <begin position="65"/>
        <end position="88"/>
    </location>
</feature>
<dbReference type="AlphaFoldDB" id="A0A8S1CWW1"/>
<comment type="caution">
    <text evidence="9">The sequence shown here is derived from an EMBL/GenBank/DDBJ whole genome shotgun (WGS) entry which is preliminary data.</text>
</comment>
<feature type="transmembrane region" description="Helical" evidence="8">
    <location>
        <begin position="222"/>
        <end position="239"/>
    </location>
</feature>
<keyword evidence="10" id="KW-1185">Reference proteome</keyword>
<name>A0A8S1CWW1_9INSE</name>
<evidence type="ECO:0000256" key="3">
    <source>
        <dbReference type="ARBA" id="ARBA00022475"/>
    </source>
</evidence>
<dbReference type="OrthoDB" id="426293at2759"/>
<dbReference type="InterPro" id="IPR029020">
    <property type="entry name" value="Ammonium/urea_transptr"/>
</dbReference>
<dbReference type="PANTHER" id="PTHR10464:SF4">
    <property type="entry name" value="UREA TRANSPORTER"/>
    <property type="match status" value="1"/>
</dbReference>
<dbReference type="Gene3D" id="1.10.3430.10">
    <property type="entry name" value="Ammonium transporter AmtB like domains"/>
    <property type="match status" value="1"/>
</dbReference>
<evidence type="ECO:0008006" key="11">
    <source>
        <dbReference type="Google" id="ProtNLM"/>
    </source>
</evidence>
<evidence type="ECO:0000256" key="7">
    <source>
        <dbReference type="ARBA" id="ARBA00033993"/>
    </source>
</evidence>
<comment type="catalytic activity">
    <reaction evidence="7">
        <text>urea(in) = urea(out)</text>
        <dbReference type="Rhea" id="RHEA:32799"/>
        <dbReference type="ChEBI" id="CHEBI:16199"/>
    </reaction>
</comment>
<dbReference type="GO" id="GO:0005886">
    <property type="term" value="C:plasma membrane"/>
    <property type="evidence" value="ECO:0007669"/>
    <property type="project" value="UniProtKB-SubCell"/>
</dbReference>
<dbReference type="InterPro" id="IPR004937">
    <property type="entry name" value="Urea_transporter"/>
</dbReference>
<comment type="subcellular location">
    <subcellularLocation>
        <location evidence="1">Cell membrane</location>
        <topology evidence="1">Multi-pass membrane protein</topology>
    </subcellularLocation>
</comment>
<reference evidence="9 10" key="1">
    <citation type="submission" date="2020-04" db="EMBL/GenBank/DDBJ databases">
        <authorList>
            <person name="Alioto T."/>
            <person name="Alioto T."/>
            <person name="Gomez Garrido J."/>
        </authorList>
    </citation>
    <scope>NUCLEOTIDE SEQUENCE [LARGE SCALE GENOMIC DNA]</scope>
</reference>
<protein>
    <recommendedName>
        <fullName evidence="11">Urea transporter</fullName>
    </recommendedName>
</protein>
<feature type="transmembrane region" description="Helical" evidence="8">
    <location>
        <begin position="100"/>
        <end position="119"/>
    </location>
</feature>
<comment type="similarity">
    <text evidence="2">Belongs to the urea transporter family.</text>
</comment>
<evidence type="ECO:0000256" key="8">
    <source>
        <dbReference type="SAM" id="Phobius"/>
    </source>
</evidence>
<evidence type="ECO:0000256" key="4">
    <source>
        <dbReference type="ARBA" id="ARBA00022692"/>
    </source>
</evidence>
<keyword evidence="3" id="KW-1003">Cell membrane</keyword>
<evidence type="ECO:0000313" key="10">
    <source>
        <dbReference type="Proteomes" id="UP000494165"/>
    </source>
</evidence>
<feature type="transmembrane region" description="Helical" evidence="8">
    <location>
        <begin position="191"/>
        <end position="210"/>
    </location>
</feature>
<accession>A0A8S1CWW1</accession>
<evidence type="ECO:0000256" key="6">
    <source>
        <dbReference type="ARBA" id="ARBA00023136"/>
    </source>
</evidence>
<sequence length="347" mass="36287">MLIASPDLGAAALLSSTISIIVALATKHPREGLTCGGAGFNAVLFGVVMKAIVLNSDEETNSFPVAVVTWVTISIGAAVTVILTNGLGSLLGSATPAVPCLSLPFNMVAVVATLTLTFINELPQGHGDEQSDVNFTSVPSNHSDGEIATDDEIDYGLLLQGSLLGMGQITAINDLACSALVVLAMMLFSPLLALSAFSGSLIATLFASLLNASLLEYGYNGLMGYNAVLTASAIMFFLVPGWKSVIITFMSVVATLLAQIAFIWAFSDISLPYFSLPFLVVSLGVLGSRGPPRPTVLTFPEHHIAQWKGSAVSLSAPKASLSLVSLSQQSLHSSTLTESRWRRTPSL</sequence>
<feature type="transmembrane region" description="Helical" evidence="8">
    <location>
        <begin position="246"/>
        <end position="265"/>
    </location>
</feature>
<keyword evidence="4 8" id="KW-0812">Transmembrane</keyword>
<keyword evidence="5 8" id="KW-1133">Transmembrane helix</keyword>
<keyword evidence="6 8" id="KW-0472">Membrane</keyword>
<evidence type="ECO:0000256" key="1">
    <source>
        <dbReference type="ARBA" id="ARBA00004651"/>
    </source>
</evidence>
<dbReference type="Proteomes" id="UP000494165">
    <property type="component" value="Unassembled WGS sequence"/>
</dbReference>
<organism evidence="9 10">
    <name type="scientific">Cloeon dipterum</name>
    <dbReference type="NCBI Taxonomy" id="197152"/>
    <lineage>
        <taxon>Eukaryota</taxon>
        <taxon>Metazoa</taxon>
        <taxon>Ecdysozoa</taxon>
        <taxon>Arthropoda</taxon>
        <taxon>Hexapoda</taxon>
        <taxon>Insecta</taxon>
        <taxon>Pterygota</taxon>
        <taxon>Palaeoptera</taxon>
        <taxon>Ephemeroptera</taxon>
        <taxon>Pisciforma</taxon>
        <taxon>Baetidae</taxon>
        <taxon>Cloeon</taxon>
    </lineage>
</organism>
<proteinExistence type="inferred from homology"/>
<evidence type="ECO:0000313" key="9">
    <source>
        <dbReference type="EMBL" id="CAB3372544.1"/>
    </source>
</evidence>
<dbReference type="PANTHER" id="PTHR10464">
    <property type="entry name" value="UREA TRANSPORTER"/>
    <property type="match status" value="1"/>
</dbReference>